<dbReference type="AlphaFoldDB" id="A0A0L8HCD2"/>
<dbReference type="EMBL" id="KQ418537">
    <property type="protein sequence ID" value="KOF86956.1"/>
    <property type="molecule type" value="Genomic_DNA"/>
</dbReference>
<name>A0A0L8HCD2_OCTBM</name>
<sequence length="85" mass="9927">MSKRQIISQENIYDKFTNTHFILSENLSTTLLGLVECNFESFPRINDEQNSAQNYVFVSPRFFICATLATASNVRLRRIQLMYID</sequence>
<gene>
    <name evidence="1" type="ORF">OCBIM_22017760mg</name>
</gene>
<accession>A0A0L8HCD2</accession>
<protein>
    <submittedName>
        <fullName evidence="1">Uncharacterized protein</fullName>
    </submittedName>
</protein>
<evidence type="ECO:0000313" key="1">
    <source>
        <dbReference type="EMBL" id="KOF86956.1"/>
    </source>
</evidence>
<reference evidence="1" key="1">
    <citation type="submission" date="2015-07" db="EMBL/GenBank/DDBJ databases">
        <title>MeaNS - Measles Nucleotide Surveillance Program.</title>
        <authorList>
            <person name="Tran T."/>
            <person name="Druce J."/>
        </authorList>
    </citation>
    <scope>NUCLEOTIDE SEQUENCE</scope>
    <source>
        <strain evidence="1">UCB-OBI-ISO-001</strain>
        <tissue evidence="1">Gonad</tissue>
    </source>
</reference>
<proteinExistence type="predicted"/>
<organism evidence="1">
    <name type="scientific">Octopus bimaculoides</name>
    <name type="common">California two-spotted octopus</name>
    <dbReference type="NCBI Taxonomy" id="37653"/>
    <lineage>
        <taxon>Eukaryota</taxon>
        <taxon>Metazoa</taxon>
        <taxon>Spiralia</taxon>
        <taxon>Lophotrochozoa</taxon>
        <taxon>Mollusca</taxon>
        <taxon>Cephalopoda</taxon>
        <taxon>Coleoidea</taxon>
        <taxon>Octopodiformes</taxon>
        <taxon>Octopoda</taxon>
        <taxon>Incirrata</taxon>
        <taxon>Octopodidae</taxon>
        <taxon>Octopus</taxon>
    </lineage>
</organism>